<dbReference type="PANTHER" id="PTHR42923:SF46">
    <property type="entry name" value="AMINE OXIDASE"/>
    <property type="match status" value="1"/>
</dbReference>
<accession>A0A8J8Q532</accession>
<feature type="domain" description="Amine oxidase" evidence="1">
    <location>
        <begin position="11"/>
        <end position="497"/>
    </location>
</feature>
<comment type="caution">
    <text evidence="2">The sequence shown here is derived from an EMBL/GenBank/DDBJ whole genome shotgun (WGS) entry which is preliminary data.</text>
</comment>
<name>A0A8J8Q532_9EURY</name>
<dbReference type="Pfam" id="PF01593">
    <property type="entry name" value="Amino_oxidase"/>
    <property type="match status" value="1"/>
</dbReference>
<dbReference type="Gene3D" id="3.50.50.60">
    <property type="entry name" value="FAD/NAD(P)-binding domain"/>
    <property type="match status" value="1"/>
</dbReference>
<proteinExistence type="predicted"/>
<sequence>MTDVTVIGGGIGGLSAAQELAERGFDVTVYEANDRFGGKARSMPIADGPEPLHGEHGFRFFPAFYRHVVDTMERIPDGAGTVADNLVETEATLIASTYQPDRIAETGTPDSLRGWLEALRPAFAEDLPADDVRFLLERLAYLLTACEQRREHELDEISWWEFIDAENRSQEFQDRLAFATQSLVALRPEVGSARTIGTIYMQLLFGQLDPTRPTERILNGPTNEVWIDPWIEYLDRLGVEFHPGTPARGLTFDGRRITGVELADGSRANGDEYVLAVPVEVAPEFVTPELARAAPELGRIERLETAWMNGIQFYLAEDVELTRGHQVYADAPWALTSISQRQFWTGYDVDEHGPDEVEGVLSVIASDWETPGIVYGKPAKHCSREQIATEIWEQLKRHLNGPETRLTDELLVDWFLDPALVEVGSRSETHRGDGDAVDGVENRSPLLINTVGALRNRPPADVGVRNLTLAGDYVRTNSDLASMESANEAGRRAANAICRRHGIRDEARIWDLEEPAFLEPFKRQDRIRYRLGLPHPAEVTQSLRTFADRLGGRV</sequence>
<dbReference type="Proteomes" id="UP000766904">
    <property type="component" value="Unassembled WGS sequence"/>
</dbReference>
<keyword evidence="3" id="KW-1185">Reference proteome</keyword>
<dbReference type="InterPro" id="IPR002937">
    <property type="entry name" value="Amino_oxidase"/>
</dbReference>
<dbReference type="AlphaFoldDB" id="A0A8J8Q532"/>
<gene>
    <name evidence="2" type="ORF">CV102_12490</name>
</gene>
<organism evidence="2 3">
    <name type="scientific">Natronococcus pandeyae</name>
    <dbReference type="NCBI Taxonomy" id="2055836"/>
    <lineage>
        <taxon>Archaea</taxon>
        <taxon>Methanobacteriati</taxon>
        <taxon>Methanobacteriota</taxon>
        <taxon>Stenosarchaea group</taxon>
        <taxon>Halobacteria</taxon>
        <taxon>Halobacteriales</taxon>
        <taxon>Natrialbaceae</taxon>
        <taxon>Natronococcus</taxon>
    </lineage>
</organism>
<dbReference type="InterPro" id="IPR036188">
    <property type="entry name" value="FAD/NAD-bd_sf"/>
</dbReference>
<dbReference type="InterPro" id="IPR050464">
    <property type="entry name" value="Zeta_carotene_desat/Oxidored"/>
</dbReference>
<dbReference type="RefSeq" id="WP_148858317.1">
    <property type="nucleotide sequence ID" value="NZ_PHNJ01000005.1"/>
</dbReference>
<evidence type="ECO:0000313" key="2">
    <source>
        <dbReference type="EMBL" id="TYL38608.1"/>
    </source>
</evidence>
<reference evidence="2" key="1">
    <citation type="submission" date="2017-11" db="EMBL/GenBank/DDBJ databases">
        <authorList>
            <person name="Kajale S.C."/>
            <person name="Sharma A."/>
        </authorList>
    </citation>
    <scope>NUCLEOTIDE SEQUENCE</scope>
    <source>
        <strain evidence="2">LS1_42</strain>
    </source>
</reference>
<dbReference type="EMBL" id="PHNJ01000005">
    <property type="protein sequence ID" value="TYL38608.1"/>
    <property type="molecule type" value="Genomic_DNA"/>
</dbReference>
<dbReference type="OrthoDB" id="203172at2157"/>
<evidence type="ECO:0000259" key="1">
    <source>
        <dbReference type="Pfam" id="PF01593"/>
    </source>
</evidence>
<dbReference type="GO" id="GO:0016491">
    <property type="term" value="F:oxidoreductase activity"/>
    <property type="evidence" value="ECO:0007669"/>
    <property type="project" value="InterPro"/>
</dbReference>
<dbReference type="PANTHER" id="PTHR42923">
    <property type="entry name" value="PROTOPORPHYRINOGEN OXIDASE"/>
    <property type="match status" value="1"/>
</dbReference>
<evidence type="ECO:0000313" key="3">
    <source>
        <dbReference type="Proteomes" id="UP000766904"/>
    </source>
</evidence>
<protein>
    <submittedName>
        <fullName evidence="2">Phytoene dehydrogenase</fullName>
    </submittedName>
</protein>
<dbReference type="SUPFAM" id="SSF51905">
    <property type="entry name" value="FAD/NAD(P)-binding domain"/>
    <property type="match status" value="1"/>
</dbReference>